<evidence type="ECO:0000313" key="2">
    <source>
        <dbReference type="Proteomes" id="UP000002376"/>
    </source>
</evidence>
<dbReference type="PANTHER" id="PTHR42824:SF1">
    <property type="entry name" value="GLUTAMINE AMIDOTRANSFERASE YAFJ-RELATED"/>
    <property type="match status" value="1"/>
</dbReference>
<reference evidence="2" key="2">
    <citation type="journal article" date="2010" name="Stand. Genomic Sci.">
        <title>Complete genome sequence of Thermosphaera aggregans type strain (M11TLT).</title>
        <authorList>
            <person name="Spring S."/>
            <person name="Rachel R."/>
            <person name="Lapidus A."/>
            <person name="Davenport K."/>
            <person name="Tice H."/>
            <person name="Copeland A."/>
            <person name="Cheng J.-F."/>
            <person name="Lucas S."/>
            <person name="Chen F."/>
            <person name="Nolan M."/>
            <person name="Bruce D."/>
            <person name="Goodwin L."/>
            <person name="Pitluck S."/>
            <person name="Ivanova N."/>
            <person name="Mavromatis K."/>
            <person name="Ovchinnikova G."/>
            <person name="Pati A."/>
            <person name="Chen A."/>
            <person name="Palaniappan K."/>
            <person name="Land M."/>
            <person name="Hauser L."/>
            <person name="Chang Y.-J."/>
            <person name="Jeffries C.C."/>
            <person name="Brettin T."/>
            <person name="Detter J.C."/>
            <person name="Tapia R."/>
            <person name="Han C."/>
            <person name="Heimerl T."/>
            <person name="Weikl F."/>
            <person name="Brambilla E."/>
            <person name="Goker M."/>
            <person name="Bristow J."/>
            <person name="Eisen J.A."/>
            <person name="Markowitz V."/>
            <person name="Hugenholtz P."/>
            <person name="Kyrpides N.C."/>
            <person name="Klenk H.-P."/>
        </authorList>
    </citation>
    <scope>NUCLEOTIDE SEQUENCE [LARGE SCALE GENOMIC DNA]</scope>
    <source>
        <strain evidence="2">DSM 11486 / M11TL</strain>
    </source>
</reference>
<reference evidence="1 2" key="1">
    <citation type="journal article" date="2010" name="Stand. Genomic Sci.">
        <title>Complete genome sequence of Thermosphaera aggregans type strain (M11TL).</title>
        <authorList>
            <person name="Spring S."/>
            <person name="Rachel R."/>
            <person name="Lapidus A."/>
            <person name="Davenport K."/>
            <person name="Tice H."/>
            <person name="Copeland A."/>
            <person name="Cheng J.F."/>
            <person name="Lucas S."/>
            <person name="Chen F."/>
            <person name="Nolan M."/>
            <person name="Bruce D."/>
            <person name="Goodwin L."/>
            <person name="Pitluck S."/>
            <person name="Ivanova N."/>
            <person name="Mavromatis K."/>
            <person name="Ovchinnikova G."/>
            <person name="Pati A."/>
            <person name="Chen A."/>
            <person name="Palaniappan K."/>
            <person name="Land M."/>
            <person name="Hauser L."/>
            <person name="Chang Y.J."/>
            <person name="Jeffries C.C."/>
            <person name="Brettin T."/>
            <person name="Detter J.C."/>
            <person name="Tapia R."/>
            <person name="Han C."/>
            <person name="Heimerl T."/>
            <person name="Weikl F."/>
            <person name="Brambilla E."/>
            <person name="Goker M."/>
            <person name="Bristow J."/>
            <person name="Eisen J.A."/>
            <person name="Markowitz V."/>
            <person name="Hugenholtz P."/>
            <person name="Kyrpides N.C."/>
            <person name="Klenk H.P."/>
        </authorList>
    </citation>
    <scope>NUCLEOTIDE SEQUENCE [LARGE SCALE GENOMIC DNA]</scope>
    <source>
        <strain evidence="2">DSM 11486 / M11TL</strain>
    </source>
</reference>
<keyword evidence="1" id="KW-0808">Transferase</keyword>
<dbReference type="Proteomes" id="UP000002376">
    <property type="component" value="Chromosome"/>
</dbReference>
<name>D5U2V0_THEAM</name>
<sequence>MCRLLTAWLGKGGLEKIELILEAFIRSSEHDKYLEKASGGRSLSHDDGWGIAAVGMVKGKPSIIQHRSILPIYDIESLRMIKLIESRLKRYEEVIMMVHSRKASMSEPYGEEYLHPFITLLKNGAAWFAHNGGADKPRLANLLGVHPWIRVDSELLGYFLIGKIEDCLESGNGLDQCVVGAYDSSKEFIPPCNGLNTGLIMLLDNTPHLYFTHGVAQPCSNQALLDYYKFAAFRIDDSAVAGSITVLDYLPQDSSISEISILEAGVYKASKTGFTRLKPIEWM</sequence>
<dbReference type="RefSeq" id="WP_013130043.1">
    <property type="nucleotide sequence ID" value="NC_014160.1"/>
</dbReference>
<dbReference type="Gene3D" id="3.60.20.10">
    <property type="entry name" value="Glutamine Phosphoribosylpyrophosphate, subunit 1, domain 1"/>
    <property type="match status" value="1"/>
</dbReference>
<dbReference type="eggNOG" id="arCOG03639">
    <property type="taxonomic scope" value="Archaea"/>
</dbReference>
<accession>D5U2V0</accession>
<organism evidence="1 2">
    <name type="scientific">Thermosphaera aggregans (strain DSM 11486 / M11TL)</name>
    <dbReference type="NCBI Taxonomy" id="633148"/>
    <lineage>
        <taxon>Archaea</taxon>
        <taxon>Thermoproteota</taxon>
        <taxon>Thermoprotei</taxon>
        <taxon>Desulfurococcales</taxon>
        <taxon>Desulfurococcaceae</taxon>
        <taxon>Thermosphaera</taxon>
    </lineage>
</organism>
<protein>
    <submittedName>
        <fullName evidence="1">Glutamine amidotransferase</fullName>
    </submittedName>
</protein>
<dbReference type="PANTHER" id="PTHR42824">
    <property type="entry name" value="GLUTAMINE AMIDOTRANSFERASE"/>
    <property type="match status" value="1"/>
</dbReference>
<gene>
    <name evidence="1" type="ordered locus">Tagg_1182</name>
</gene>
<dbReference type="SUPFAM" id="SSF56235">
    <property type="entry name" value="N-terminal nucleophile aminohydrolases (Ntn hydrolases)"/>
    <property type="match status" value="1"/>
</dbReference>
<keyword evidence="1" id="KW-0315">Glutamine amidotransferase</keyword>
<reference key="3">
    <citation type="submission" date="2010-02" db="EMBL/GenBank/DDBJ databases">
        <title>Complete genome sequence of Thermosphaera aggregans type strain (M11TL).</title>
        <authorList>
            <consortium name="US DOE Joint Genome Institute (JGI-PGF)"/>
            <person name="Spring S."/>
            <person name="Lapidus A."/>
            <person name="Munk C."/>
            <person name="Schroeder M."/>
            <person name="Glavina Del Rio T."/>
            <person name="Tice H."/>
            <person name="Copeland A."/>
            <person name="Cheng J.-F."/>
            <person name="Lucas S."/>
            <person name="Chen F."/>
            <person name="Nolan M."/>
            <person name="Bruce D."/>
            <person name="Goodwin L."/>
            <person name="Pitluck S."/>
            <person name="Ivanova N."/>
            <person name="Mavromatis K."/>
            <person name="Ovchinnikova G."/>
            <person name="Pati A."/>
            <person name="Chen A."/>
            <person name="Palaniappan K."/>
            <person name="Land M."/>
            <person name="Hauser L."/>
            <person name="Chang Y.-J."/>
            <person name="Jeffries C.C."/>
            <person name="Brettin T."/>
            <person name="Detter J.C."/>
            <person name="Tapia R."/>
            <person name="Han C."/>
            <person name="Chain P."/>
            <person name="Heimerl T."/>
            <person name="Weik F."/>
            <person name="Goker M."/>
            <person name="Rachel R."/>
            <person name="Bristow J."/>
            <person name="Eisen J.A."/>
            <person name="Markowitz V."/>
            <person name="Hugenholtz P."/>
            <person name="Kyrpides N.C."/>
            <person name="Klenk H.-P."/>
        </authorList>
    </citation>
    <scope>NUCLEOTIDE SEQUENCE</scope>
    <source>
        <strain>DSM 11486</strain>
    </source>
</reference>
<dbReference type="InterPro" id="IPR029055">
    <property type="entry name" value="Ntn_hydrolases_N"/>
</dbReference>
<dbReference type="EMBL" id="CP001939">
    <property type="protein sequence ID" value="ADG91450.1"/>
    <property type="molecule type" value="Genomic_DNA"/>
</dbReference>
<dbReference type="GeneID" id="9166221"/>
<dbReference type="OrthoDB" id="350529at2157"/>
<proteinExistence type="predicted"/>
<dbReference type="HOGENOM" id="CLU_086262_0_0_2"/>
<evidence type="ECO:0000313" key="1">
    <source>
        <dbReference type="EMBL" id="ADG91450.1"/>
    </source>
</evidence>
<keyword evidence="2" id="KW-1185">Reference proteome</keyword>
<dbReference type="AlphaFoldDB" id="D5U2V0"/>
<dbReference type="GO" id="GO:0016740">
    <property type="term" value="F:transferase activity"/>
    <property type="evidence" value="ECO:0007669"/>
    <property type="project" value="UniProtKB-KW"/>
</dbReference>
<dbReference type="KEGG" id="tag:Tagg_1182"/>
<dbReference type="STRING" id="633148.Tagg_1182"/>